<keyword evidence="3" id="KW-0547">Nucleotide-binding</keyword>
<reference evidence="6" key="1">
    <citation type="journal article" date="2021" name="Front. Microbiol.">
        <title>Comprehensive Comparative Genomics and Phenotyping of Methylobacterium Species.</title>
        <authorList>
            <person name="Alessa O."/>
            <person name="Ogura Y."/>
            <person name="Fujitani Y."/>
            <person name="Takami H."/>
            <person name="Hayashi T."/>
            <person name="Sahin N."/>
            <person name="Tani A."/>
        </authorList>
    </citation>
    <scope>NUCLEOTIDE SEQUENCE</scope>
    <source>
        <strain evidence="6">DSM 17168</strain>
    </source>
</reference>
<evidence type="ECO:0000259" key="5">
    <source>
        <dbReference type="PROSITE" id="PS50893"/>
    </source>
</evidence>
<protein>
    <submittedName>
        <fullName evidence="6">Glycine betaine/carnitine/choline transport ATP-binding protein OpuCA</fullName>
    </submittedName>
</protein>
<dbReference type="Pfam" id="PF12399">
    <property type="entry name" value="BCA_ABC_TP_C"/>
    <property type="match status" value="1"/>
</dbReference>
<dbReference type="Gene3D" id="3.40.50.300">
    <property type="entry name" value="P-loop containing nucleotide triphosphate hydrolases"/>
    <property type="match status" value="1"/>
</dbReference>
<dbReference type="InterPro" id="IPR027417">
    <property type="entry name" value="P-loop_NTPase"/>
</dbReference>
<evidence type="ECO:0000313" key="7">
    <source>
        <dbReference type="Proteomes" id="UP001055153"/>
    </source>
</evidence>
<dbReference type="PROSITE" id="PS00211">
    <property type="entry name" value="ABC_TRANSPORTER_1"/>
    <property type="match status" value="1"/>
</dbReference>
<accession>A0ABQ4S5G0</accession>
<dbReference type="SMART" id="SM00382">
    <property type="entry name" value="AAA"/>
    <property type="match status" value="1"/>
</dbReference>
<evidence type="ECO:0000256" key="4">
    <source>
        <dbReference type="ARBA" id="ARBA00022840"/>
    </source>
</evidence>
<dbReference type="RefSeq" id="WP_238233326.1">
    <property type="nucleotide sequence ID" value="NZ_BPQQ01000003.1"/>
</dbReference>
<keyword evidence="2" id="KW-0813">Transport</keyword>
<keyword evidence="7" id="KW-1185">Reference proteome</keyword>
<dbReference type="SUPFAM" id="SSF52540">
    <property type="entry name" value="P-loop containing nucleoside triphosphate hydrolases"/>
    <property type="match status" value="1"/>
</dbReference>
<dbReference type="PROSITE" id="PS50893">
    <property type="entry name" value="ABC_TRANSPORTER_2"/>
    <property type="match status" value="1"/>
</dbReference>
<dbReference type="Pfam" id="PF00005">
    <property type="entry name" value="ABC_tran"/>
    <property type="match status" value="1"/>
</dbReference>
<dbReference type="Proteomes" id="UP001055153">
    <property type="component" value="Unassembled WGS sequence"/>
</dbReference>
<dbReference type="PANTHER" id="PTHR45772">
    <property type="entry name" value="CONSERVED COMPONENT OF ABC TRANSPORTER FOR NATURAL AMINO ACIDS-RELATED"/>
    <property type="match status" value="1"/>
</dbReference>
<name>A0ABQ4S5G0_9HYPH</name>
<dbReference type="InterPro" id="IPR032823">
    <property type="entry name" value="BCA_ABC_TP_C"/>
</dbReference>
<dbReference type="InterPro" id="IPR003439">
    <property type="entry name" value="ABC_transporter-like_ATP-bd"/>
</dbReference>
<dbReference type="EMBL" id="BPQQ01000003">
    <property type="protein sequence ID" value="GJD98376.1"/>
    <property type="molecule type" value="Genomic_DNA"/>
</dbReference>
<sequence>MLRVEHLSKSFGGVRATRDVSIDFPDGSLTAIIGPNGAGKTTFFNLISGHVRPDEGRVLFDGTDIVGLSSLKVVRRGMARAFQVASLFPSLTVREALTAAVISHQHRSWRVLARFPSRDAQARADEIMDLLGLGPKAQVLSANLSHGDQKLLDIGLALAMDPKVLLLDEPTAGMGTEERWRMIGKVQALWEARKMTVVFIEHDMDIVFRIAQTIHVLKYGAVLAQGTPDEIRRNRDVIDAYLGTDHGLSETVGEA</sequence>
<dbReference type="InterPro" id="IPR017871">
    <property type="entry name" value="ABC_transporter-like_CS"/>
</dbReference>
<evidence type="ECO:0000256" key="2">
    <source>
        <dbReference type="ARBA" id="ARBA00022448"/>
    </source>
</evidence>
<keyword evidence="4 6" id="KW-0067">ATP-binding</keyword>
<reference evidence="6" key="2">
    <citation type="submission" date="2021-08" db="EMBL/GenBank/DDBJ databases">
        <authorList>
            <person name="Tani A."/>
            <person name="Ola A."/>
            <person name="Ogura Y."/>
            <person name="Katsura K."/>
            <person name="Hayashi T."/>
        </authorList>
    </citation>
    <scope>NUCLEOTIDE SEQUENCE</scope>
    <source>
        <strain evidence="6">DSM 17168</strain>
    </source>
</reference>
<dbReference type="GO" id="GO:0005524">
    <property type="term" value="F:ATP binding"/>
    <property type="evidence" value="ECO:0007669"/>
    <property type="project" value="UniProtKB-KW"/>
</dbReference>
<organism evidence="6 7">
    <name type="scientific">Methylobacterium isbiliense</name>
    <dbReference type="NCBI Taxonomy" id="315478"/>
    <lineage>
        <taxon>Bacteria</taxon>
        <taxon>Pseudomonadati</taxon>
        <taxon>Pseudomonadota</taxon>
        <taxon>Alphaproteobacteria</taxon>
        <taxon>Hyphomicrobiales</taxon>
        <taxon>Methylobacteriaceae</taxon>
        <taxon>Methylobacterium</taxon>
    </lineage>
</organism>
<gene>
    <name evidence="6" type="primary">opuCA</name>
    <name evidence="6" type="ORF">GMJLKIPL_0283</name>
</gene>
<feature type="domain" description="ABC transporter" evidence="5">
    <location>
        <begin position="2"/>
        <end position="244"/>
    </location>
</feature>
<evidence type="ECO:0000313" key="6">
    <source>
        <dbReference type="EMBL" id="GJD98376.1"/>
    </source>
</evidence>
<evidence type="ECO:0000256" key="1">
    <source>
        <dbReference type="ARBA" id="ARBA00005417"/>
    </source>
</evidence>
<dbReference type="InterPro" id="IPR051120">
    <property type="entry name" value="ABC_AA/LPS_Transport"/>
</dbReference>
<dbReference type="InterPro" id="IPR003593">
    <property type="entry name" value="AAA+_ATPase"/>
</dbReference>
<proteinExistence type="inferred from homology"/>
<dbReference type="CDD" id="cd03219">
    <property type="entry name" value="ABC_Mj1267_LivG_branched"/>
    <property type="match status" value="1"/>
</dbReference>
<comment type="similarity">
    <text evidence="1">Belongs to the ABC transporter superfamily.</text>
</comment>
<evidence type="ECO:0000256" key="3">
    <source>
        <dbReference type="ARBA" id="ARBA00022741"/>
    </source>
</evidence>
<dbReference type="PANTHER" id="PTHR45772:SF7">
    <property type="entry name" value="AMINO ACID ABC TRANSPORTER ATP-BINDING PROTEIN"/>
    <property type="match status" value="1"/>
</dbReference>
<comment type="caution">
    <text evidence="6">The sequence shown here is derived from an EMBL/GenBank/DDBJ whole genome shotgun (WGS) entry which is preliminary data.</text>
</comment>